<proteinExistence type="predicted"/>
<evidence type="ECO:0000313" key="1">
    <source>
        <dbReference type="EMBL" id="KAH9701387.1"/>
    </source>
</evidence>
<dbReference type="Proteomes" id="UP000829398">
    <property type="component" value="Chromosome 8"/>
</dbReference>
<organism evidence="1 2">
    <name type="scientific">Citrus sinensis</name>
    <name type="common">Sweet orange</name>
    <name type="synonym">Citrus aurantium var. sinensis</name>
    <dbReference type="NCBI Taxonomy" id="2711"/>
    <lineage>
        <taxon>Eukaryota</taxon>
        <taxon>Viridiplantae</taxon>
        <taxon>Streptophyta</taxon>
        <taxon>Embryophyta</taxon>
        <taxon>Tracheophyta</taxon>
        <taxon>Spermatophyta</taxon>
        <taxon>Magnoliopsida</taxon>
        <taxon>eudicotyledons</taxon>
        <taxon>Gunneridae</taxon>
        <taxon>Pentapetalae</taxon>
        <taxon>rosids</taxon>
        <taxon>malvids</taxon>
        <taxon>Sapindales</taxon>
        <taxon>Rutaceae</taxon>
        <taxon>Aurantioideae</taxon>
        <taxon>Citrus</taxon>
    </lineage>
</organism>
<evidence type="ECO:0000313" key="2">
    <source>
        <dbReference type="Proteomes" id="UP000829398"/>
    </source>
</evidence>
<accession>A0ACB8IW93</accession>
<sequence>MAAALRSLYFWKFLLVSCISVASAQDENQFIYHGFNESKLHLEGFANIQPHGLLQMSNGSQLTKGHAFYPYPLNFNTSSPQSLSFSTNFVFAMVPVNTGGHGMAFLYSPSLDFSQALAYAYLGLLNSTNNGQSTNHIIAVELDTVESVEFNDLNGTHVGIDVNSLISNDSAPAAYFSDEGSNISLDLQSGNPMQIWIDYNGEEKLLNVTLAPIRVSKPNRPLLSTPLDLSQILLDTMHVGFSASTGILTSNQYILGWSFSRIGEAQNLDISKLPILPPPPSLTPSASFSPFAPPPEKAKEKGRGPIIIVFPIVAVFAVALITISGAIYIVQKKKYEELYEDWESEYGPQRFSYKDLYKATKGFKELIGKGGFGKVYKGVLSTSGLPIAVKKISHDSEQWMKEFVSEIVSMGALRHRNLVQLHGYCRRKQELLPLLSTPLDLSQILLDTMHVGFSSSTGILTSNQYILGWSFTRIGEAQNLDISKLPILPPPPSLTPSASFSPFAPPPEKAKEKGRGPIIIVFPVVAVFAVALITISGAIYIVQKKKYEEVYEDWEREYGPQRFSYKDLYKATKGFKELIGKGGFGKVYKGVLSTSGLPIAVKKISHDSEQGMKEFVSEIVSMGALRHRNLVQLHGYCRRKQELLLVYNYMHNKSLDTILHRSTKPNLNWFQRFRILRGVASALLYLHEEGEKVVLHRDIKPGNILLDAHLNGKLGDFGMARLYDHGSIPCTTNLVGTLGYMAPELLRSGKADTRTDVFAFGVCMLEVACGRRPTEDGNINLGDWVIDCWKRGCILDVIDPRLEGLYVEEQMELVLKLGLFCSHPNPAARPNMPQLKQYLDSDAKFPDTALDSFMISVSTANNEASENVISFLALLGTSSSYTMSTIDSILVEGR</sequence>
<name>A0ACB8IW93_CITSI</name>
<comment type="caution">
    <text evidence="1">The sequence shown here is derived from an EMBL/GenBank/DDBJ whole genome shotgun (WGS) entry which is preliminary data.</text>
</comment>
<dbReference type="EMBL" id="CM039177">
    <property type="protein sequence ID" value="KAH9701387.1"/>
    <property type="molecule type" value="Genomic_DNA"/>
</dbReference>
<keyword evidence="1" id="KW-0808">Transferase</keyword>
<protein>
    <submittedName>
        <fullName evidence="1">L-type lectin-domain containing receptor kinase V.9</fullName>
    </submittedName>
</protein>
<keyword evidence="2" id="KW-1185">Reference proteome</keyword>
<keyword evidence="1" id="KW-0418">Kinase</keyword>
<keyword evidence="1" id="KW-0675">Receptor</keyword>
<reference evidence="2" key="1">
    <citation type="journal article" date="2023" name="Hortic. Res.">
        <title>A chromosome-level phased genome enabling allele-level studies in sweet orange: a case study on citrus Huanglongbing tolerance.</title>
        <authorList>
            <person name="Wu B."/>
            <person name="Yu Q."/>
            <person name="Deng Z."/>
            <person name="Duan Y."/>
            <person name="Luo F."/>
            <person name="Gmitter F. Jr."/>
        </authorList>
    </citation>
    <scope>NUCLEOTIDE SEQUENCE [LARGE SCALE GENOMIC DNA]</scope>
    <source>
        <strain evidence="2">cv. Valencia</strain>
    </source>
</reference>
<gene>
    <name evidence="1" type="ORF">KPL71_024978</name>
</gene>